<accession>A0A951ISW6</accession>
<proteinExistence type="predicted"/>
<keyword evidence="2" id="KW-0520">NAD</keyword>
<organism evidence="4 5">
    <name type="scientific">Arthrospiribacter ruber</name>
    <dbReference type="NCBI Taxonomy" id="2487934"/>
    <lineage>
        <taxon>Bacteria</taxon>
        <taxon>Pseudomonadati</taxon>
        <taxon>Bacteroidota</taxon>
        <taxon>Cytophagia</taxon>
        <taxon>Cytophagales</taxon>
        <taxon>Cyclobacteriaceae</taxon>
        <taxon>Arthrospiribacter</taxon>
    </lineage>
</organism>
<dbReference type="PANTHER" id="PTHR43333:SF1">
    <property type="entry name" value="D-ISOMER SPECIFIC 2-HYDROXYACID DEHYDROGENASE NAD-BINDING DOMAIN-CONTAINING PROTEIN"/>
    <property type="match status" value="1"/>
</dbReference>
<dbReference type="CDD" id="cd12164">
    <property type="entry name" value="GDH_like_2"/>
    <property type="match status" value="1"/>
</dbReference>
<dbReference type="EMBL" id="RPHB01000001">
    <property type="protein sequence ID" value="MBW3466768.1"/>
    <property type="molecule type" value="Genomic_DNA"/>
</dbReference>
<dbReference type="InterPro" id="IPR029753">
    <property type="entry name" value="D-isomer_DH_CS"/>
</dbReference>
<dbReference type="InterPro" id="IPR006140">
    <property type="entry name" value="D-isomer_DH_NAD-bd"/>
</dbReference>
<evidence type="ECO:0000256" key="1">
    <source>
        <dbReference type="ARBA" id="ARBA00023002"/>
    </source>
</evidence>
<evidence type="ECO:0000256" key="2">
    <source>
        <dbReference type="ARBA" id="ARBA00023027"/>
    </source>
</evidence>
<dbReference type="Pfam" id="PF02826">
    <property type="entry name" value="2-Hacid_dh_C"/>
    <property type="match status" value="1"/>
</dbReference>
<sequence length="306" mass="34860">MSLAIISPGKNVTVWIENFKKLDPSLKVQVYPDITHPEEVQAVTLWNHPKGILDDFPNLKLVCSMGAGVDHILADESIPEDLPITRIIDDKLTQSMTNYVVMGVLNFHRQIKRYQNDQQRKVWDMSNPEIPVRVGILGVGELGGDIAEKLMQLRFEVVGFGNSPKENLSFEYFFGDEIHKFLSKINILVCMLPLTEKTEGVLNLDFFKKCQKGTYLINVARGRHLVEEDLLKALDEGYISGALLDVFQKEPLPVEHPFWEREEITITPHIASVTNPAAAAPQIIENYHRIKKCQPFINQINRKRGY</sequence>
<feature type="domain" description="D-isomer specific 2-hydroxyacid dehydrogenase NAD-binding" evidence="3">
    <location>
        <begin position="102"/>
        <end position="271"/>
    </location>
</feature>
<dbReference type="Proteomes" id="UP000727490">
    <property type="component" value="Unassembled WGS sequence"/>
</dbReference>
<gene>
    <name evidence="4" type="ORF">EGN73_02915</name>
</gene>
<protein>
    <submittedName>
        <fullName evidence="4">Glyoxylate/hydroxypyruvate reductase A</fullName>
    </submittedName>
</protein>
<dbReference type="RefSeq" id="WP_219286914.1">
    <property type="nucleotide sequence ID" value="NZ_RPHB01000001.1"/>
</dbReference>
<dbReference type="GO" id="GO:0016616">
    <property type="term" value="F:oxidoreductase activity, acting on the CH-OH group of donors, NAD or NADP as acceptor"/>
    <property type="evidence" value="ECO:0007669"/>
    <property type="project" value="UniProtKB-ARBA"/>
</dbReference>
<dbReference type="GO" id="GO:0051287">
    <property type="term" value="F:NAD binding"/>
    <property type="evidence" value="ECO:0007669"/>
    <property type="project" value="InterPro"/>
</dbReference>
<dbReference type="PROSITE" id="PS00671">
    <property type="entry name" value="D_2_HYDROXYACID_DH_3"/>
    <property type="match status" value="1"/>
</dbReference>
<keyword evidence="1" id="KW-0560">Oxidoreductase</keyword>
<dbReference type="AlphaFoldDB" id="A0A951ISW6"/>
<evidence type="ECO:0000313" key="4">
    <source>
        <dbReference type="EMBL" id="MBW3466768.1"/>
    </source>
</evidence>
<comment type="caution">
    <text evidence="4">The sequence shown here is derived from an EMBL/GenBank/DDBJ whole genome shotgun (WGS) entry which is preliminary data.</text>
</comment>
<evidence type="ECO:0000259" key="3">
    <source>
        <dbReference type="Pfam" id="PF02826"/>
    </source>
</evidence>
<evidence type="ECO:0000313" key="5">
    <source>
        <dbReference type="Proteomes" id="UP000727490"/>
    </source>
</evidence>
<keyword evidence="5" id="KW-1185">Reference proteome</keyword>
<name>A0A951ISW6_9BACT</name>
<dbReference type="PANTHER" id="PTHR43333">
    <property type="entry name" value="2-HACID_DH_C DOMAIN-CONTAINING PROTEIN"/>
    <property type="match status" value="1"/>
</dbReference>
<reference evidence="4 5" key="1">
    <citation type="journal article" date="2020" name="Syst. Appl. Microbiol.">
        <title>Arthrospiribacter ruber gen. nov., sp. nov., a novel bacterium isolated from Arthrospira cultures.</title>
        <authorList>
            <person name="Waleron M."/>
            <person name="Misztak A."/>
            <person name="Waleron M.M."/>
            <person name="Furmaniak M."/>
            <person name="Mrozik A."/>
            <person name="Waleron K."/>
        </authorList>
    </citation>
    <scope>NUCLEOTIDE SEQUENCE [LARGE SCALE GENOMIC DNA]</scope>
    <source>
        <strain evidence="4 5">DPMB0001</strain>
    </source>
</reference>